<dbReference type="InterPro" id="IPR050325">
    <property type="entry name" value="Prot/Nucl_acid_deglycase"/>
</dbReference>
<sequence length="205" mass="22125">MTQTVYLALTDQLADWEYGHVAAQVSLQQFQQQPGRYEIRTVGLTTDPIRTVGGVRMLPDVALSEVSLDDAAMLVLPGGDSWEIPEVAEAFGKLARRFREAGKPVAAICGATVALAAEGLLDDVAHTSNFPQMLGAYGGAAFYRDERVVRDQGVITAGGASSLEFAREVLAELETFSPATLHAWYEFNRDDTAEAFGKLVASVQE</sequence>
<dbReference type="Pfam" id="PF01965">
    <property type="entry name" value="DJ-1_PfpI"/>
    <property type="match status" value="1"/>
</dbReference>
<organism evidence="2 3">
    <name type="scientific">Lentzea pudingi</name>
    <dbReference type="NCBI Taxonomy" id="1789439"/>
    <lineage>
        <taxon>Bacteria</taxon>
        <taxon>Bacillati</taxon>
        <taxon>Actinomycetota</taxon>
        <taxon>Actinomycetes</taxon>
        <taxon>Pseudonocardiales</taxon>
        <taxon>Pseudonocardiaceae</taxon>
        <taxon>Lentzea</taxon>
    </lineage>
</organism>
<keyword evidence="2" id="KW-0378">Hydrolase</keyword>
<keyword evidence="2" id="KW-0645">Protease</keyword>
<protein>
    <submittedName>
        <fullName evidence="2">Protease YoaZ</fullName>
    </submittedName>
</protein>
<feature type="domain" description="DJ-1/PfpI" evidence="1">
    <location>
        <begin position="4"/>
        <end position="171"/>
    </location>
</feature>
<dbReference type="InterPro" id="IPR029062">
    <property type="entry name" value="Class_I_gatase-like"/>
</dbReference>
<evidence type="ECO:0000313" key="3">
    <source>
        <dbReference type="Proteomes" id="UP000597656"/>
    </source>
</evidence>
<name>A0ABQ2IRT3_9PSEU</name>
<evidence type="ECO:0000259" key="1">
    <source>
        <dbReference type="Pfam" id="PF01965"/>
    </source>
</evidence>
<dbReference type="EMBL" id="BMNC01000020">
    <property type="protein sequence ID" value="GGN24327.1"/>
    <property type="molecule type" value="Genomic_DNA"/>
</dbReference>
<dbReference type="SUPFAM" id="SSF52317">
    <property type="entry name" value="Class I glutamine amidotransferase-like"/>
    <property type="match status" value="1"/>
</dbReference>
<dbReference type="InterPro" id="IPR002818">
    <property type="entry name" value="DJ-1/PfpI"/>
</dbReference>
<dbReference type="GO" id="GO:0008233">
    <property type="term" value="F:peptidase activity"/>
    <property type="evidence" value="ECO:0007669"/>
    <property type="project" value="UniProtKB-KW"/>
</dbReference>
<dbReference type="CDD" id="cd03140">
    <property type="entry name" value="GATase1_PfpI_3"/>
    <property type="match status" value="1"/>
</dbReference>
<dbReference type="PANTHER" id="PTHR48094">
    <property type="entry name" value="PROTEIN/NUCLEIC ACID DEGLYCASE DJ-1-RELATED"/>
    <property type="match status" value="1"/>
</dbReference>
<accession>A0ABQ2IRT3</accession>
<proteinExistence type="predicted"/>
<keyword evidence="3" id="KW-1185">Reference proteome</keyword>
<gene>
    <name evidence="2" type="primary">yoaZ</name>
    <name evidence="2" type="ORF">GCM10011609_77760</name>
</gene>
<dbReference type="Proteomes" id="UP000597656">
    <property type="component" value="Unassembled WGS sequence"/>
</dbReference>
<dbReference type="RefSeq" id="WP_189159882.1">
    <property type="nucleotide sequence ID" value="NZ_BMNC01000020.1"/>
</dbReference>
<evidence type="ECO:0000313" key="2">
    <source>
        <dbReference type="EMBL" id="GGN24327.1"/>
    </source>
</evidence>
<dbReference type="Gene3D" id="3.40.50.880">
    <property type="match status" value="1"/>
</dbReference>
<dbReference type="GO" id="GO:0006508">
    <property type="term" value="P:proteolysis"/>
    <property type="evidence" value="ECO:0007669"/>
    <property type="project" value="UniProtKB-KW"/>
</dbReference>
<reference evidence="3" key="1">
    <citation type="journal article" date="2019" name="Int. J. Syst. Evol. Microbiol.">
        <title>The Global Catalogue of Microorganisms (GCM) 10K type strain sequencing project: providing services to taxonomists for standard genome sequencing and annotation.</title>
        <authorList>
            <consortium name="The Broad Institute Genomics Platform"/>
            <consortium name="The Broad Institute Genome Sequencing Center for Infectious Disease"/>
            <person name="Wu L."/>
            <person name="Ma J."/>
        </authorList>
    </citation>
    <scope>NUCLEOTIDE SEQUENCE [LARGE SCALE GENOMIC DNA]</scope>
    <source>
        <strain evidence="3">CGMCC 4.7319</strain>
    </source>
</reference>
<comment type="caution">
    <text evidence="2">The sequence shown here is derived from an EMBL/GenBank/DDBJ whole genome shotgun (WGS) entry which is preliminary data.</text>
</comment>
<dbReference type="PANTHER" id="PTHR48094:SF19">
    <property type="entry name" value="DJ-1_PFPI DOMAIN-CONTAINING PROTEIN"/>
    <property type="match status" value="1"/>
</dbReference>